<comment type="subunit">
    <text evidence="2 5">Homopentamer.</text>
</comment>
<dbReference type="GO" id="GO:0009421">
    <property type="term" value="C:bacterial-type flagellum filament cap"/>
    <property type="evidence" value="ECO:0007669"/>
    <property type="project" value="InterPro"/>
</dbReference>
<keyword evidence="3" id="KW-0175">Coiled coil</keyword>
<dbReference type="Pfam" id="PF02465">
    <property type="entry name" value="FliD_N"/>
    <property type="match status" value="1"/>
</dbReference>
<dbReference type="RefSeq" id="WP_073615095.1">
    <property type="nucleotide sequence ID" value="NZ_FRFE01000020.1"/>
</dbReference>
<evidence type="ECO:0000256" key="5">
    <source>
        <dbReference type="RuleBase" id="RU362066"/>
    </source>
</evidence>
<keyword evidence="5" id="KW-0964">Secreted</keyword>
<dbReference type="PANTHER" id="PTHR30288:SF0">
    <property type="entry name" value="FLAGELLAR HOOK-ASSOCIATED PROTEIN 2"/>
    <property type="match status" value="1"/>
</dbReference>
<dbReference type="InterPro" id="IPR040026">
    <property type="entry name" value="FliD"/>
</dbReference>
<keyword evidence="8" id="KW-0966">Cell projection</keyword>
<evidence type="ECO:0000259" key="6">
    <source>
        <dbReference type="Pfam" id="PF02465"/>
    </source>
</evidence>
<organism evidence="8 9">
    <name type="scientific">Desulfopila aestuarii DSM 18488</name>
    <dbReference type="NCBI Taxonomy" id="1121416"/>
    <lineage>
        <taxon>Bacteria</taxon>
        <taxon>Pseudomonadati</taxon>
        <taxon>Thermodesulfobacteriota</taxon>
        <taxon>Desulfobulbia</taxon>
        <taxon>Desulfobulbales</taxon>
        <taxon>Desulfocapsaceae</taxon>
        <taxon>Desulfopila</taxon>
    </lineage>
</organism>
<dbReference type="AlphaFoldDB" id="A0A1M7YE54"/>
<dbReference type="EMBL" id="FRFE01000020">
    <property type="protein sequence ID" value="SHO50778.1"/>
    <property type="molecule type" value="Genomic_DNA"/>
</dbReference>
<comment type="subcellular location">
    <subcellularLocation>
        <location evidence="5">Secreted</location>
    </subcellularLocation>
    <subcellularLocation>
        <location evidence="5">Bacterial flagellum</location>
    </subcellularLocation>
</comment>
<dbReference type="GO" id="GO:0005576">
    <property type="term" value="C:extracellular region"/>
    <property type="evidence" value="ECO:0007669"/>
    <property type="project" value="UniProtKB-SubCell"/>
</dbReference>
<dbReference type="InterPro" id="IPR010809">
    <property type="entry name" value="FliD_C"/>
</dbReference>
<evidence type="ECO:0000256" key="1">
    <source>
        <dbReference type="ARBA" id="ARBA00009764"/>
    </source>
</evidence>
<keyword evidence="8" id="KW-0282">Flagellum</keyword>
<dbReference type="GO" id="GO:0009424">
    <property type="term" value="C:bacterial-type flagellum hook"/>
    <property type="evidence" value="ECO:0007669"/>
    <property type="project" value="UniProtKB-UniRule"/>
</dbReference>
<evidence type="ECO:0000313" key="8">
    <source>
        <dbReference type="EMBL" id="SHO50778.1"/>
    </source>
</evidence>
<comment type="function">
    <text evidence="5">Required for morphogenesis and for the elongation of the flagellar filament by facilitating polymerization of the flagellin monomers at the tip of growing filament. Forms a capping structure, which prevents flagellin subunits (transported through the central channel of the flagellum) from leaking out without polymerization at the distal end.</text>
</comment>
<dbReference type="STRING" id="1121416.SAMN02745220_03644"/>
<comment type="similarity">
    <text evidence="1 5">Belongs to the FliD family.</text>
</comment>
<feature type="domain" description="Flagellar hook-associated protein 2 N-terminal" evidence="6">
    <location>
        <begin position="10"/>
        <end position="105"/>
    </location>
</feature>
<dbReference type="Proteomes" id="UP000184603">
    <property type="component" value="Unassembled WGS sequence"/>
</dbReference>
<dbReference type="InterPro" id="IPR003481">
    <property type="entry name" value="FliD_N"/>
</dbReference>
<dbReference type="InterPro" id="IPR010810">
    <property type="entry name" value="Flagellin_hook_IN_motif"/>
</dbReference>
<feature type="domain" description="Flagellar hook-associated protein 2 C-terminal" evidence="7">
    <location>
        <begin position="207"/>
        <end position="461"/>
    </location>
</feature>
<name>A0A1M7YE54_9BACT</name>
<reference evidence="8 9" key="1">
    <citation type="submission" date="2016-12" db="EMBL/GenBank/DDBJ databases">
        <authorList>
            <person name="Song W.-J."/>
            <person name="Kurnit D.M."/>
        </authorList>
    </citation>
    <scope>NUCLEOTIDE SEQUENCE [LARGE SCALE GENOMIC DNA]</scope>
    <source>
        <strain evidence="8 9">DSM 18488</strain>
    </source>
</reference>
<evidence type="ECO:0000256" key="4">
    <source>
        <dbReference type="ARBA" id="ARBA00023143"/>
    </source>
</evidence>
<dbReference type="Pfam" id="PF07195">
    <property type="entry name" value="FliD_C"/>
    <property type="match status" value="1"/>
</dbReference>
<evidence type="ECO:0000256" key="2">
    <source>
        <dbReference type="ARBA" id="ARBA00011255"/>
    </source>
</evidence>
<sequence length="477" mass="50775">MAITFSGLATGLDTDSIVTQIMQLERAPIDRLTTQKNNATQRLNAFFQFKGKLDALKTAVSDMSLTSQVRGTKGTLSKEGSFTATTNSAALGSYDIAVAQLAQTQKTITSGFSSDTDSILGTGTIEVNSVTITVGEGNNSLRTLAESVNAVADQTGVRATIINDGGSSPYRMVFTGKDANTEFDIVPDLESSPGNSIAFTTTLAKSAQQAVAYIDGIKVVSNSNTITDAISGVTLNLTAVDEMVPNTDPPTLATTRFDVTADTDALKEKITSFVTAYNSVMEFINSGYEEFGGSSLLEDTAEEDKESTTTDKDKLLGAVLRGDATVNGAKRQLQAVLTDSIKSGGTFNILSEIGISTQKDGSLKQNNTKLDKALANNFDDMVALLSGEGEVSGVMKRFNSVLLNMTSLSSGIYATQKKVFQSSEANIDKQIGLMELRMTKREASLRAQFTAMEQLISGLNAQGNFLTQQINNLNQKD</sequence>
<accession>A0A1M7YE54</accession>
<dbReference type="GO" id="GO:0071973">
    <property type="term" value="P:bacterial-type flagellum-dependent cell motility"/>
    <property type="evidence" value="ECO:0007669"/>
    <property type="project" value="TreeGrafter"/>
</dbReference>
<evidence type="ECO:0000256" key="3">
    <source>
        <dbReference type="ARBA" id="ARBA00023054"/>
    </source>
</evidence>
<keyword evidence="4 5" id="KW-0975">Bacterial flagellum</keyword>
<proteinExistence type="inferred from homology"/>
<protein>
    <recommendedName>
        <fullName evidence="5">Flagellar hook-associated protein 2</fullName>
        <shortName evidence="5">HAP2</shortName>
    </recommendedName>
    <alternativeName>
        <fullName evidence="5">Flagellar cap protein</fullName>
    </alternativeName>
</protein>
<dbReference type="PANTHER" id="PTHR30288">
    <property type="entry name" value="FLAGELLAR CAP/ASSEMBLY PROTEIN FLID"/>
    <property type="match status" value="1"/>
</dbReference>
<dbReference type="GO" id="GO:0007155">
    <property type="term" value="P:cell adhesion"/>
    <property type="evidence" value="ECO:0007669"/>
    <property type="project" value="InterPro"/>
</dbReference>
<gene>
    <name evidence="8" type="ORF">SAMN02745220_03644</name>
</gene>
<keyword evidence="8" id="KW-0969">Cilium</keyword>
<evidence type="ECO:0000313" key="9">
    <source>
        <dbReference type="Proteomes" id="UP000184603"/>
    </source>
</evidence>
<dbReference type="Pfam" id="PF07196">
    <property type="entry name" value="Flagellin_IN"/>
    <property type="match status" value="1"/>
</dbReference>
<keyword evidence="9" id="KW-1185">Reference proteome</keyword>
<evidence type="ECO:0000259" key="7">
    <source>
        <dbReference type="Pfam" id="PF07195"/>
    </source>
</evidence>
<dbReference type="OrthoDB" id="9810816at2"/>